<evidence type="ECO:0000256" key="16">
    <source>
        <dbReference type="SAM" id="MobiDB-lite"/>
    </source>
</evidence>
<evidence type="ECO:0000256" key="9">
    <source>
        <dbReference type="ARBA" id="ARBA00060202"/>
    </source>
</evidence>
<keyword evidence="4" id="KW-0067">ATP-binding</keyword>
<dbReference type="InterPro" id="IPR000608">
    <property type="entry name" value="UBC"/>
</dbReference>
<keyword evidence="6" id="KW-0007">Acetylation</keyword>
<comment type="subunit">
    <text evidence="10">Interacts with MAEA and WDR26, components of the CTLH complex that contains GID4, RANBP9 and/or RANBP10, MKLN1, MAEA, RMND5A (or alternatively its paralog RMND5B), GID8, ARMC8, WDR26 and YPEL5.</text>
</comment>
<feature type="region of interest" description="Disordered" evidence="16">
    <location>
        <begin position="129"/>
        <end position="206"/>
    </location>
</feature>
<accession>A0AAW1CWY1</accession>
<dbReference type="SMART" id="SM00212">
    <property type="entry name" value="UBCc"/>
    <property type="match status" value="1"/>
</dbReference>
<evidence type="ECO:0000256" key="3">
    <source>
        <dbReference type="ARBA" id="ARBA00022786"/>
    </source>
</evidence>
<dbReference type="PROSITE" id="PS50127">
    <property type="entry name" value="UBC_2"/>
    <property type="match status" value="1"/>
</dbReference>
<comment type="catalytic activity">
    <reaction evidence="7">
        <text>S-ubiquitinyl-[E1 ubiquitin-activating enzyme]-L-cysteine + [acceptor protein]-L-lysine = [E1 ubiquitin-activating enzyme]-L-cysteine + N(6)-monoubiquitinyl-[acceptor protein]-L-lysine.</text>
        <dbReference type="EC" id="2.3.2.24"/>
    </reaction>
</comment>
<gene>
    <name evidence="18" type="ORF">O3M35_001980</name>
</gene>
<evidence type="ECO:0000313" key="19">
    <source>
        <dbReference type="Proteomes" id="UP001461498"/>
    </source>
</evidence>
<feature type="domain" description="UBC core" evidence="17">
    <location>
        <begin position="1"/>
        <end position="132"/>
    </location>
</feature>
<evidence type="ECO:0000256" key="7">
    <source>
        <dbReference type="ARBA" id="ARBA00035845"/>
    </source>
</evidence>
<dbReference type="Pfam" id="PF00179">
    <property type="entry name" value="UQ_con"/>
    <property type="match status" value="1"/>
</dbReference>
<evidence type="ECO:0000256" key="8">
    <source>
        <dbReference type="ARBA" id="ARBA00039076"/>
    </source>
</evidence>
<evidence type="ECO:0000259" key="17">
    <source>
        <dbReference type="PROSITE" id="PS50127"/>
    </source>
</evidence>
<keyword evidence="2" id="KW-0547">Nucleotide-binding</keyword>
<keyword evidence="1" id="KW-0808">Transferase</keyword>
<evidence type="ECO:0000256" key="15">
    <source>
        <dbReference type="ARBA" id="ARBA00082119"/>
    </source>
</evidence>
<dbReference type="GO" id="GO:0061631">
    <property type="term" value="F:ubiquitin conjugating enzyme activity"/>
    <property type="evidence" value="ECO:0007669"/>
    <property type="project" value="UniProtKB-EC"/>
</dbReference>
<dbReference type="EMBL" id="JAPXFL010000010">
    <property type="protein sequence ID" value="KAK9500784.1"/>
    <property type="molecule type" value="Genomic_DNA"/>
</dbReference>
<evidence type="ECO:0000256" key="14">
    <source>
        <dbReference type="ARBA" id="ARBA00078369"/>
    </source>
</evidence>
<evidence type="ECO:0000256" key="5">
    <source>
        <dbReference type="ARBA" id="ARBA00022843"/>
    </source>
</evidence>
<keyword evidence="19" id="KW-1185">Reference proteome</keyword>
<dbReference type="SUPFAM" id="SSF54495">
    <property type="entry name" value="UBC-like"/>
    <property type="match status" value="1"/>
</dbReference>
<comment type="function">
    <text evidence="9">Accepts ubiquitin from the E1 complex and catalyzes its covalent attachment to other proteins. E2 ubiquitin conjugating enzyme that transfers ubiquitin to MAEA, a core component of the CTLH E3 ubiquitin-protein ligase complex. In vitro catalyzes 'Lys-11'- and 'Lys-48'-linked polyubiquitination. Capable, in vitro, to ubiquitinate histone H2A.</text>
</comment>
<reference evidence="18 19" key="1">
    <citation type="submission" date="2022-12" db="EMBL/GenBank/DDBJ databases">
        <title>Chromosome-level genome assembly of true bugs.</title>
        <authorList>
            <person name="Ma L."/>
            <person name="Li H."/>
        </authorList>
    </citation>
    <scope>NUCLEOTIDE SEQUENCE [LARGE SCALE GENOMIC DNA]</scope>
    <source>
        <strain evidence="18">Lab_2022b</strain>
    </source>
</reference>
<proteinExistence type="predicted"/>
<dbReference type="CDD" id="cd23797">
    <property type="entry name" value="UBCc_UBE2H"/>
    <property type="match status" value="1"/>
</dbReference>
<evidence type="ECO:0000256" key="1">
    <source>
        <dbReference type="ARBA" id="ARBA00022679"/>
    </source>
</evidence>
<keyword evidence="3" id="KW-0833">Ubl conjugation pathway</keyword>
<evidence type="ECO:0000313" key="18">
    <source>
        <dbReference type="EMBL" id="KAK9500784.1"/>
    </source>
</evidence>
<dbReference type="Gene3D" id="3.10.110.10">
    <property type="entry name" value="Ubiquitin Conjugating Enzyme"/>
    <property type="match status" value="1"/>
</dbReference>
<keyword evidence="5" id="KW-0832">Ubl conjugation</keyword>
<evidence type="ECO:0000256" key="13">
    <source>
        <dbReference type="ARBA" id="ARBA00077502"/>
    </source>
</evidence>
<evidence type="ECO:0000256" key="4">
    <source>
        <dbReference type="ARBA" id="ARBA00022840"/>
    </source>
</evidence>
<evidence type="ECO:0000256" key="12">
    <source>
        <dbReference type="ARBA" id="ARBA00076312"/>
    </source>
</evidence>
<protein>
    <recommendedName>
        <fullName evidence="11">Ubiquitin-conjugating enzyme E2 H</fullName>
        <ecNumber evidence="8">2.3.2.24</ecNumber>
    </recommendedName>
    <alternativeName>
        <fullName evidence="14">(E3-independent) E2 ubiquitin-conjugating enzyme H</fullName>
    </alternativeName>
    <alternativeName>
        <fullName evidence="12">E2 ubiquitin-conjugating enzyme H</fullName>
    </alternativeName>
    <alternativeName>
        <fullName evidence="15">Ubiquitin carrier protein H</fullName>
    </alternativeName>
    <alternativeName>
        <fullName evidence="13">Ubiquitin-protein ligase H</fullName>
    </alternativeName>
</protein>
<dbReference type="Proteomes" id="UP001461498">
    <property type="component" value="Unassembled WGS sequence"/>
</dbReference>
<dbReference type="AlphaFoldDB" id="A0AAW1CWY1"/>
<evidence type="ECO:0000256" key="10">
    <source>
        <dbReference type="ARBA" id="ARBA00063081"/>
    </source>
</evidence>
<organism evidence="18 19">
    <name type="scientific">Rhynocoris fuscipes</name>
    <dbReference type="NCBI Taxonomy" id="488301"/>
    <lineage>
        <taxon>Eukaryota</taxon>
        <taxon>Metazoa</taxon>
        <taxon>Ecdysozoa</taxon>
        <taxon>Arthropoda</taxon>
        <taxon>Hexapoda</taxon>
        <taxon>Insecta</taxon>
        <taxon>Pterygota</taxon>
        <taxon>Neoptera</taxon>
        <taxon>Paraneoptera</taxon>
        <taxon>Hemiptera</taxon>
        <taxon>Heteroptera</taxon>
        <taxon>Panheteroptera</taxon>
        <taxon>Cimicomorpha</taxon>
        <taxon>Reduviidae</taxon>
        <taxon>Harpactorinae</taxon>
        <taxon>Harpactorini</taxon>
        <taxon>Rhynocoris</taxon>
    </lineage>
</organism>
<dbReference type="FunFam" id="3.10.110.10:FF:000078">
    <property type="entry name" value="ubiquitin-conjugating enzyme E2 H isoform X2"/>
    <property type="match status" value="1"/>
</dbReference>
<dbReference type="InterPro" id="IPR016135">
    <property type="entry name" value="UBQ-conjugating_enzyme/RWD"/>
</dbReference>
<dbReference type="PANTHER" id="PTHR24068">
    <property type="entry name" value="UBIQUITIN-CONJUGATING ENZYME E2"/>
    <property type="match status" value="1"/>
</dbReference>
<name>A0AAW1CWY1_9HEMI</name>
<feature type="compositionally biased region" description="Low complexity" evidence="16">
    <location>
        <begin position="196"/>
        <end position="206"/>
    </location>
</feature>
<dbReference type="EC" id="2.3.2.24" evidence="8"/>
<evidence type="ECO:0000256" key="11">
    <source>
        <dbReference type="ARBA" id="ARBA00072436"/>
    </source>
</evidence>
<evidence type="ECO:0000256" key="2">
    <source>
        <dbReference type="ARBA" id="ARBA00022741"/>
    </source>
</evidence>
<sequence>MESKHEVTLLDGLTELCVKVVGPRETPYEGAVWRVRVHLPDAYPFKSPSVAFMDPIIHPNVDQSTGAICLDVLNQTWSPLFSLLNVFDSFIPQLLTYPNPDHPMNRDAANTAIKEPEKFQKIVREHSAHLASVLSDKPPRKKYARRDNGSAASVQQQQSNSSPKKSSKSNSRSSSRRTPMSQHQYAKDKREYYHCSGSSDSSSLSE</sequence>
<evidence type="ECO:0000256" key="6">
    <source>
        <dbReference type="ARBA" id="ARBA00022990"/>
    </source>
</evidence>
<comment type="caution">
    <text evidence="18">The sequence shown here is derived from an EMBL/GenBank/DDBJ whole genome shotgun (WGS) entry which is preliminary data.</text>
</comment>
<dbReference type="GO" id="GO:0005524">
    <property type="term" value="F:ATP binding"/>
    <property type="evidence" value="ECO:0007669"/>
    <property type="project" value="UniProtKB-KW"/>
</dbReference>
<feature type="compositionally biased region" description="Low complexity" evidence="16">
    <location>
        <begin position="150"/>
        <end position="177"/>
    </location>
</feature>